<dbReference type="AlphaFoldDB" id="A0A9N9ZAL3"/>
<dbReference type="Gene3D" id="3.20.20.80">
    <property type="entry name" value="Glycosidases"/>
    <property type="match status" value="1"/>
</dbReference>
<dbReference type="PANTHER" id="PTHR22600">
    <property type="entry name" value="BETA-HEXOSAMINIDASE"/>
    <property type="match status" value="1"/>
</dbReference>
<dbReference type="EC" id="3.2.1.52" evidence="5"/>
<feature type="domain" description="Glycoside hydrolase family 20 catalytic" evidence="7">
    <location>
        <begin position="97"/>
        <end position="441"/>
    </location>
</feature>
<dbReference type="EMBL" id="CABFOC020000043">
    <property type="protein sequence ID" value="CAH0052099.1"/>
    <property type="molecule type" value="Genomic_DNA"/>
</dbReference>
<reference evidence="10" key="1">
    <citation type="submission" date="2019-06" db="EMBL/GenBank/DDBJ databases">
        <authorList>
            <person name="Broberg M."/>
        </authorList>
    </citation>
    <scope>NUCLEOTIDE SEQUENCE [LARGE SCALE GENOMIC DNA]</scope>
</reference>
<reference evidence="9 10" key="2">
    <citation type="submission" date="2021-10" db="EMBL/GenBank/DDBJ databases">
        <authorList>
            <person name="Piombo E."/>
        </authorList>
    </citation>
    <scope>NUCLEOTIDE SEQUENCE [LARGE SCALE GENOMIC DNA]</scope>
</reference>
<protein>
    <recommendedName>
        <fullName evidence="5">Beta-hexosaminidase</fullName>
        <ecNumber evidence="5">3.2.1.52</ecNumber>
    </recommendedName>
</protein>
<comment type="catalytic activity">
    <reaction evidence="1 5">
        <text>Hydrolysis of terminal non-reducing N-acetyl-D-hexosamine residues in N-acetyl-beta-D-hexosaminides.</text>
        <dbReference type="EC" id="3.2.1.52"/>
    </reaction>
</comment>
<organism evidence="9 10">
    <name type="scientific">Clonostachys solani</name>
    <dbReference type="NCBI Taxonomy" id="160281"/>
    <lineage>
        <taxon>Eukaryota</taxon>
        <taxon>Fungi</taxon>
        <taxon>Dikarya</taxon>
        <taxon>Ascomycota</taxon>
        <taxon>Pezizomycotina</taxon>
        <taxon>Sordariomycetes</taxon>
        <taxon>Hypocreomycetidae</taxon>
        <taxon>Hypocreales</taxon>
        <taxon>Bionectriaceae</taxon>
        <taxon>Clonostachys</taxon>
    </lineage>
</organism>
<sequence>MIPHPKSITKGQGVIQASNLEPTTSIDSTLPSEGYKLDISSPKDGAVHITGGSAAGLFYGKQTWKQLLPPSLLRHTDGARQGPWPVQAQLIEDSPRFAWRGVMLDTARHFMPLPDVLRFIDLAAFHKLNVLHLHLTDDQGWRVPVDKWPQLTVVGCWRKRTMLGSTIHDKYDARPHGGFYSKRDLQEIVAFAAERHITVVPEVDMPGHMQAAISAYPELGNGAKVDVMEEWGISKHVLNMSDQVLDFCKDVLDTVCDIFPGEFVGIGGDECPHDEWKASPAVQARMRELGLPNESALHGWFVAQMADHLRSRSRRAFGWDEILAGGERTPADVLIGAWRGYDPIMIAAQRGFEVIACPDMAAYLDFRQSEHEDEPTPVGTVLSVDVVYAFEPVPEGLTEDEKKRVVGCQANIWTEHMESARRVDYMAYPRLCAMAEVAWGKPPSNMETESFKDRLEAHFQRLDALGVNYRPSSGPRPWDARPDALGKPRSMEYRLEKQSRFIADLL</sequence>
<evidence type="ECO:0000256" key="4">
    <source>
        <dbReference type="ARBA" id="ARBA00023295"/>
    </source>
</evidence>
<gene>
    <name evidence="9" type="ORF">CSOL1703_00015005</name>
</gene>
<dbReference type="PANTHER" id="PTHR22600:SF57">
    <property type="entry name" value="BETA-N-ACETYLHEXOSAMINIDASE"/>
    <property type="match status" value="1"/>
</dbReference>
<evidence type="ECO:0000313" key="10">
    <source>
        <dbReference type="Proteomes" id="UP000775872"/>
    </source>
</evidence>
<dbReference type="GO" id="GO:0030203">
    <property type="term" value="P:glycosaminoglycan metabolic process"/>
    <property type="evidence" value="ECO:0007669"/>
    <property type="project" value="TreeGrafter"/>
</dbReference>
<dbReference type="InterPro" id="IPR017853">
    <property type="entry name" value="GH"/>
</dbReference>
<feature type="active site" description="Proton donor" evidence="6">
    <location>
        <position position="270"/>
    </location>
</feature>
<dbReference type="InterPro" id="IPR015883">
    <property type="entry name" value="Glyco_hydro_20_cat"/>
</dbReference>
<dbReference type="InterPro" id="IPR025705">
    <property type="entry name" value="Beta_hexosaminidase_sua/sub"/>
</dbReference>
<dbReference type="PRINTS" id="PR00738">
    <property type="entry name" value="GLHYDRLASE20"/>
</dbReference>
<feature type="domain" description="Beta-hexosaminidase bacterial type N-terminal" evidence="8">
    <location>
        <begin position="12"/>
        <end position="93"/>
    </location>
</feature>
<evidence type="ECO:0000256" key="3">
    <source>
        <dbReference type="ARBA" id="ARBA00022801"/>
    </source>
</evidence>
<dbReference type="Proteomes" id="UP000775872">
    <property type="component" value="Unassembled WGS sequence"/>
</dbReference>
<dbReference type="SUPFAM" id="SSF51445">
    <property type="entry name" value="(Trans)glycosidases"/>
    <property type="match status" value="1"/>
</dbReference>
<evidence type="ECO:0000313" key="9">
    <source>
        <dbReference type="EMBL" id="CAH0052099.1"/>
    </source>
</evidence>
<keyword evidence="10" id="KW-1185">Reference proteome</keyword>
<proteinExistence type="inferred from homology"/>
<evidence type="ECO:0000259" key="8">
    <source>
        <dbReference type="Pfam" id="PF02838"/>
    </source>
</evidence>
<dbReference type="OrthoDB" id="428480at2759"/>
<dbReference type="InterPro" id="IPR015882">
    <property type="entry name" value="HEX_bac_N"/>
</dbReference>
<evidence type="ECO:0000256" key="5">
    <source>
        <dbReference type="PIRNR" id="PIRNR001093"/>
    </source>
</evidence>
<comment type="caution">
    <text evidence="9">The sequence shown here is derived from an EMBL/GenBank/DDBJ whole genome shotgun (WGS) entry which is preliminary data.</text>
</comment>
<name>A0A9N9ZAL3_9HYPO</name>
<dbReference type="GO" id="GO:0005975">
    <property type="term" value="P:carbohydrate metabolic process"/>
    <property type="evidence" value="ECO:0007669"/>
    <property type="project" value="InterPro"/>
</dbReference>
<evidence type="ECO:0000256" key="1">
    <source>
        <dbReference type="ARBA" id="ARBA00001231"/>
    </source>
</evidence>
<evidence type="ECO:0000256" key="6">
    <source>
        <dbReference type="PIRSR" id="PIRSR001093-1"/>
    </source>
</evidence>
<dbReference type="InterPro" id="IPR029018">
    <property type="entry name" value="Hex-like_dom2"/>
</dbReference>
<comment type="similarity">
    <text evidence="2 5">Belongs to the glycosyl hydrolase 20 family.</text>
</comment>
<dbReference type="PIRSF" id="PIRSF001093">
    <property type="entry name" value="B-hxosamndse_ab_euk"/>
    <property type="match status" value="1"/>
</dbReference>
<accession>A0A9N9ZAL3</accession>
<dbReference type="SUPFAM" id="SSF55545">
    <property type="entry name" value="beta-N-acetylhexosaminidase-like domain"/>
    <property type="match status" value="1"/>
</dbReference>
<dbReference type="GO" id="GO:0004563">
    <property type="term" value="F:beta-N-acetylhexosaminidase activity"/>
    <property type="evidence" value="ECO:0007669"/>
    <property type="project" value="UniProtKB-EC"/>
</dbReference>
<dbReference type="GO" id="GO:0016020">
    <property type="term" value="C:membrane"/>
    <property type="evidence" value="ECO:0007669"/>
    <property type="project" value="TreeGrafter"/>
</dbReference>
<dbReference type="CDD" id="cd06563">
    <property type="entry name" value="GH20_chitobiase-like"/>
    <property type="match status" value="1"/>
</dbReference>
<dbReference type="Gene3D" id="3.30.379.10">
    <property type="entry name" value="Chitobiase/beta-hexosaminidase domain 2-like"/>
    <property type="match status" value="1"/>
</dbReference>
<dbReference type="Pfam" id="PF00728">
    <property type="entry name" value="Glyco_hydro_20"/>
    <property type="match status" value="1"/>
</dbReference>
<evidence type="ECO:0000259" key="7">
    <source>
        <dbReference type="Pfam" id="PF00728"/>
    </source>
</evidence>
<keyword evidence="4 5" id="KW-0326">Glycosidase</keyword>
<evidence type="ECO:0000256" key="2">
    <source>
        <dbReference type="ARBA" id="ARBA00006285"/>
    </source>
</evidence>
<keyword evidence="3 5" id="KW-0378">Hydrolase</keyword>
<dbReference type="Pfam" id="PF02838">
    <property type="entry name" value="Glyco_hydro_20b"/>
    <property type="match status" value="1"/>
</dbReference>